<evidence type="ECO:0000313" key="7">
    <source>
        <dbReference type="Proteomes" id="UP001224775"/>
    </source>
</evidence>
<evidence type="ECO:0000256" key="3">
    <source>
        <dbReference type="ARBA" id="ARBA00015522"/>
    </source>
</evidence>
<feature type="region of interest" description="Disordered" evidence="5">
    <location>
        <begin position="132"/>
        <end position="155"/>
    </location>
</feature>
<gene>
    <name evidence="6" type="ORF">QTG54_014583</name>
</gene>
<comment type="subcellular location">
    <subcellularLocation>
        <location evidence="1">Nucleus</location>
        <location evidence="1">Nucleolus</location>
    </subcellularLocation>
</comment>
<dbReference type="GO" id="GO:0005730">
    <property type="term" value="C:nucleolus"/>
    <property type="evidence" value="ECO:0007669"/>
    <property type="project" value="UniProtKB-SubCell"/>
</dbReference>
<sequence>MVKHGATKKRRSGRAPPNILDKTVRAMWNPRKSPAQNMSDMGLQSGVNSSIDKRAECAKEQWKAPEAKPDGSKAIELFDIPQTNSVNVSIEDQKYIRKCLAKHGDDYKRMTRDIKTNDMQHTQSKLKNMAENLPADKGSSEGGCARKSHAFNGEL</sequence>
<dbReference type="Proteomes" id="UP001224775">
    <property type="component" value="Unassembled WGS sequence"/>
</dbReference>
<evidence type="ECO:0000256" key="1">
    <source>
        <dbReference type="ARBA" id="ARBA00004604"/>
    </source>
</evidence>
<dbReference type="GO" id="GO:0042273">
    <property type="term" value="P:ribosomal large subunit biogenesis"/>
    <property type="evidence" value="ECO:0007669"/>
    <property type="project" value="TreeGrafter"/>
</dbReference>
<keyword evidence="7" id="KW-1185">Reference proteome</keyword>
<accession>A0AAD8XWG3</accession>
<dbReference type="EMBL" id="JATAAI010000037">
    <property type="protein sequence ID" value="KAK1734710.1"/>
    <property type="molecule type" value="Genomic_DNA"/>
</dbReference>
<evidence type="ECO:0000256" key="4">
    <source>
        <dbReference type="ARBA" id="ARBA00023242"/>
    </source>
</evidence>
<dbReference type="PANTHER" id="PTHR13243:SF1">
    <property type="entry name" value="NUCLEOLAR PROTEIN 16"/>
    <property type="match status" value="1"/>
</dbReference>
<keyword evidence="4" id="KW-0539">Nucleus</keyword>
<dbReference type="AlphaFoldDB" id="A0AAD8XWG3"/>
<comment type="caution">
    <text evidence="6">The sequence shown here is derived from an EMBL/GenBank/DDBJ whole genome shotgun (WGS) entry which is preliminary data.</text>
</comment>
<dbReference type="PANTHER" id="PTHR13243">
    <property type="entry name" value="HSPC111 PROTEIN-RELATED"/>
    <property type="match status" value="1"/>
</dbReference>
<evidence type="ECO:0000256" key="2">
    <source>
        <dbReference type="ARBA" id="ARBA00008479"/>
    </source>
</evidence>
<dbReference type="Pfam" id="PF09420">
    <property type="entry name" value="Nop16"/>
    <property type="match status" value="1"/>
</dbReference>
<reference evidence="6" key="1">
    <citation type="submission" date="2023-06" db="EMBL/GenBank/DDBJ databases">
        <title>Survivors Of The Sea: Transcriptome response of Skeletonema marinoi to long-term dormancy.</title>
        <authorList>
            <person name="Pinder M.I.M."/>
            <person name="Kourtchenko O."/>
            <person name="Robertson E.K."/>
            <person name="Larsson T."/>
            <person name="Maumus F."/>
            <person name="Osuna-Cruz C.M."/>
            <person name="Vancaester E."/>
            <person name="Stenow R."/>
            <person name="Vandepoele K."/>
            <person name="Ploug H."/>
            <person name="Bruchert V."/>
            <person name="Godhe A."/>
            <person name="Topel M."/>
        </authorList>
    </citation>
    <scope>NUCLEOTIDE SEQUENCE</scope>
    <source>
        <strain evidence="6">R05AC</strain>
    </source>
</reference>
<evidence type="ECO:0000313" key="6">
    <source>
        <dbReference type="EMBL" id="KAK1734710.1"/>
    </source>
</evidence>
<feature type="region of interest" description="Disordered" evidence="5">
    <location>
        <begin position="1"/>
        <end position="22"/>
    </location>
</feature>
<organism evidence="6 7">
    <name type="scientific">Skeletonema marinoi</name>
    <dbReference type="NCBI Taxonomy" id="267567"/>
    <lineage>
        <taxon>Eukaryota</taxon>
        <taxon>Sar</taxon>
        <taxon>Stramenopiles</taxon>
        <taxon>Ochrophyta</taxon>
        <taxon>Bacillariophyta</taxon>
        <taxon>Coscinodiscophyceae</taxon>
        <taxon>Thalassiosirophycidae</taxon>
        <taxon>Thalassiosirales</taxon>
        <taxon>Skeletonemataceae</taxon>
        <taxon>Skeletonema</taxon>
        <taxon>Skeletonema marinoi-dohrnii complex</taxon>
    </lineage>
</organism>
<name>A0AAD8XWG3_9STRA</name>
<protein>
    <recommendedName>
        <fullName evidence="3">Nucleolar protein 16</fullName>
    </recommendedName>
</protein>
<evidence type="ECO:0000256" key="5">
    <source>
        <dbReference type="SAM" id="MobiDB-lite"/>
    </source>
</evidence>
<comment type="similarity">
    <text evidence="2">Belongs to the NOP16 family.</text>
</comment>
<feature type="compositionally biased region" description="Basic residues" evidence="5">
    <location>
        <begin position="1"/>
        <end position="13"/>
    </location>
</feature>
<dbReference type="InterPro" id="IPR019002">
    <property type="entry name" value="Ribosome_biogenesis_Nop16"/>
</dbReference>
<proteinExistence type="inferred from homology"/>